<feature type="transmembrane region" description="Helical" evidence="1">
    <location>
        <begin position="56"/>
        <end position="76"/>
    </location>
</feature>
<feature type="transmembrane region" description="Helical" evidence="1">
    <location>
        <begin position="88"/>
        <end position="109"/>
    </location>
</feature>
<evidence type="ECO:0000313" key="3">
    <source>
        <dbReference type="Proteomes" id="UP000030428"/>
    </source>
</evidence>
<name>A0A0A6PAE9_9GAMM</name>
<sequence length="170" mass="18829">MHSLQILLSAFFDICRLRLRPQDLPASSVLLGLILLLYLVVTGTLSLIQFPINDAILLSLIEIGLLVVLTSSLLYITHYATRITQTITALAGTNSLLGILTLPLVLWIEYYNGDASLPVLLLLGLLVWNFVIHAHILRHALAVSFFMGFNLTLIIHLLSFSIINQLVTLT</sequence>
<dbReference type="EMBL" id="JSZA02000088">
    <property type="protein sequence ID" value="TGO02700.1"/>
    <property type="molecule type" value="Genomic_DNA"/>
</dbReference>
<keyword evidence="1" id="KW-0812">Transmembrane</keyword>
<protein>
    <recommendedName>
        <fullName evidence="4">Yip1 domain-containing protein</fullName>
    </recommendedName>
</protein>
<evidence type="ECO:0000313" key="2">
    <source>
        <dbReference type="EMBL" id="TGO02700.1"/>
    </source>
</evidence>
<dbReference type="AlphaFoldDB" id="A0A0A6PAE9"/>
<keyword evidence="1" id="KW-1133">Transmembrane helix</keyword>
<organism evidence="2 3">
    <name type="scientific">Candidatus Thiomargarita nelsonii</name>
    <dbReference type="NCBI Taxonomy" id="1003181"/>
    <lineage>
        <taxon>Bacteria</taxon>
        <taxon>Pseudomonadati</taxon>
        <taxon>Pseudomonadota</taxon>
        <taxon>Gammaproteobacteria</taxon>
        <taxon>Thiotrichales</taxon>
        <taxon>Thiotrichaceae</taxon>
        <taxon>Thiomargarita</taxon>
    </lineage>
</organism>
<proteinExistence type="predicted"/>
<evidence type="ECO:0000256" key="1">
    <source>
        <dbReference type="SAM" id="Phobius"/>
    </source>
</evidence>
<feature type="transmembrane region" description="Helical" evidence="1">
    <location>
        <begin position="115"/>
        <end position="134"/>
    </location>
</feature>
<feature type="transmembrane region" description="Helical" evidence="1">
    <location>
        <begin position="26"/>
        <end position="50"/>
    </location>
</feature>
<gene>
    <name evidence="2" type="ORF">PN36_20405</name>
</gene>
<reference evidence="2 3" key="1">
    <citation type="journal article" date="2016" name="Front. Microbiol.">
        <title>Single-Cell (Meta-)Genomics of a Dimorphic Candidatus Thiomargarita nelsonii Reveals Genomic Plasticity.</title>
        <authorList>
            <person name="Flood B.E."/>
            <person name="Fliss P."/>
            <person name="Jones D.S."/>
            <person name="Dick G.J."/>
            <person name="Jain S."/>
            <person name="Kaster A.K."/>
            <person name="Winkel M."/>
            <person name="Mussmann M."/>
            <person name="Bailey J."/>
        </authorList>
    </citation>
    <scope>NUCLEOTIDE SEQUENCE [LARGE SCALE GENOMIC DNA]</scope>
    <source>
        <strain evidence="2">Hydrate Ridge</strain>
    </source>
</reference>
<feature type="transmembrane region" description="Helical" evidence="1">
    <location>
        <begin position="141"/>
        <end position="163"/>
    </location>
</feature>
<keyword evidence="3" id="KW-1185">Reference proteome</keyword>
<evidence type="ECO:0008006" key="4">
    <source>
        <dbReference type="Google" id="ProtNLM"/>
    </source>
</evidence>
<accession>A0A0A6PAE9</accession>
<dbReference type="Proteomes" id="UP000030428">
    <property type="component" value="Unassembled WGS sequence"/>
</dbReference>
<keyword evidence="1" id="KW-0472">Membrane</keyword>
<comment type="caution">
    <text evidence="2">The sequence shown here is derived from an EMBL/GenBank/DDBJ whole genome shotgun (WGS) entry which is preliminary data.</text>
</comment>